<dbReference type="InterPro" id="IPR000531">
    <property type="entry name" value="Beta-barrel_TonB"/>
</dbReference>
<dbReference type="Gene3D" id="2.60.40.1120">
    <property type="entry name" value="Carboxypeptidase-like, regulatory domain"/>
    <property type="match status" value="1"/>
</dbReference>
<dbReference type="Gene3D" id="2.170.130.10">
    <property type="entry name" value="TonB-dependent receptor, plug domain"/>
    <property type="match status" value="1"/>
</dbReference>
<keyword evidence="10" id="KW-0732">Signal</keyword>
<dbReference type="InterPro" id="IPR008969">
    <property type="entry name" value="CarboxyPept-like_regulatory"/>
</dbReference>
<dbReference type="RefSeq" id="WP_354662531.1">
    <property type="nucleotide sequence ID" value="NZ_JBEXAC010000002.1"/>
</dbReference>
<evidence type="ECO:0000256" key="5">
    <source>
        <dbReference type="ARBA" id="ARBA00023077"/>
    </source>
</evidence>
<proteinExistence type="inferred from homology"/>
<name>A0ABV2TBG1_9BACT</name>
<accession>A0ABV2TBG1</accession>
<dbReference type="InterPro" id="IPR036942">
    <property type="entry name" value="Beta-barrel_TonB_sf"/>
</dbReference>
<feature type="signal peptide" evidence="10">
    <location>
        <begin position="1"/>
        <end position="27"/>
    </location>
</feature>
<evidence type="ECO:0000259" key="12">
    <source>
        <dbReference type="Pfam" id="PF07715"/>
    </source>
</evidence>
<evidence type="ECO:0000256" key="10">
    <source>
        <dbReference type="SAM" id="SignalP"/>
    </source>
</evidence>
<dbReference type="Pfam" id="PF00593">
    <property type="entry name" value="TonB_dep_Rec_b-barrel"/>
    <property type="match status" value="1"/>
</dbReference>
<feature type="chain" id="PRO_5046671585" evidence="10">
    <location>
        <begin position="28"/>
        <end position="1089"/>
    </location>
</feature>
<feature type="domain" description="TonB-dependent receptor plug" evidence="12">
    <location>
        <begin position="120"/>
        <end position="224"/>
    </location>
</feature>
<reference evidence="13 14" key="1">
    <citation type="submission" date="2024-06" db="EMBL/GenBank/DDBJ databases">
        <title>Chitinophaga defluvii sp. nov., isolated from municipal sewage.</title>
        <authorList>
            <person name="Zhang L."/>
        </authorList>
    </citation>
    <scope>NUCLEOTIDE SEQUENCE [LARGE SCALE GENOMIC DNA]</scope>
    <source>
        <strain evidence="13 14">H8</strain>
    </source>
</reference>
<evidence type="ECO:0000313" key="14">
    <source>
        <dbReference type="Proteomes" id="UP001549749"/>
    </source>
</evidence>
<evidence type="ECO:0000256" key="6">
    <source>
        <dbReference type="ARBA" id="ARBA00023136"/>
    </source>
</evidence>
<dbReference type="Pfam" id="PF13715">
    <property type="entry name" value="CarbopepD_reg_2"/>
    <property type="match status" value="1"/>
</dbReference>
<evidence type="ECO:0000256" key="4">
    <source>
        <dbReference type="ARBA" id="ARBA00022692"/>
    </source>
</evidence>
<dbReference type="PROSITE" id="PS52016">
    <property type="entry name" value="TONB_DEPENDENT_REC_3"/>
    <property type="match status" value="1"/>
</dbReference>
<evidence type="ECO:0000256" key="3">
    <source>
        <dbReference type="ARBA" id="ARBA00022452"/>
    </source>
</evidence>
<evidence type="ECO:0000256" key="7">
    <source>
        <dbReference type="ARBA" id="ARBA00023237"/>
    </source>
</evidence>
<protein>
    <submittedName>
        <fullName evidence="13">TonB-dependent receptor</fullName>
    </submittedName>
</protein>
<keyword evidence="4 8" id="KW-0812">Transmembrane</keyword>
<dbReference type="InterPro" id="IPR023997">
    <property type="entry name" value="TonB-dep_OMP_SusC/RagA_CS"/>
</dbReference>
<dbReference type="Gene3D" id="2.40.170.20">
    <property type="entry name" value="TonB-dependent receptor, beta-barrel domain"/>
    <property type="match status" value="1"/>
</dbReference>
<keyword evidence="13" id="KW-0675">Receptor</keyword>
<dbReference type="InterPro" id="IPR039426">
    <property type="entry name" value="TonB-dep_rcpt-like"/>
</dbReference>
<gene>
    <name evidence="13" type="ORF">ABR189_21455</name>
</gene>
<keyword evidence="14" id="KW-1185">Reference proteome</keyword>
<dbReference type="EMBL" id="JBEXAC010000002">
    <property type="protein sequence ID" value="MET6999970.1"/>
    <property type="molecule type" value="Genomic_DNA"/>
</dbReference>
<evidence type="ECO:0000256" key="9">
    <source>
        <dbReference type="RuleBase" id="RU003357"/>
    </source>
</evidence>
<evidence type="ECO:0000313" key="13">
    <source>
        <dbReference type="EMBL" id="MET6999970.1"/>
    </source>
</evidence>
<comment type="subcellular location">
    <subcellularLocation>
        <location evidence="1 8">Cell outer membrane</location>
        <topology evidence="1 8">Multi-pass membrane protein</topology>
    </subcellularLocation>
</comment>
<organism evidence="13 14">
    <name type="scientific">Chitinophaga defluvii</name>
    <dbReference type="NCBI Taxonomy" id="3163343"/>
    <lineage>
        <taxon>Bacteria</taxon>
        <taxon>Pseudomonadati</taxon>
        <taxon>Bacteroidota</taxon>
        <taxon>Chitinophagia</taxon>
        <taxon>Chitinophagales</taxon>
        <taxon>Chitinophagaceae</taxon>
        <taxon>Chitinophaga</taxon>
    </lineage>
</organism>
<comment type="similarity">
    <text evidence="8 9">Belongs to the TonB-dependent receptor family.</text>
</comment>
<dbReference type="Pfam" id="PF07715">
    <property type="entry name" value="Plug"/>
    <property type="match status" value="1"/>
</dbReference>
<evidence type="ECO:0000256" key="8">
    <source>
        <dbReference type="PROSITE-ProRule" id="PRU01360"/>
    </source>
</evidence>
<dbReference type="SUPFAM" id="SSF56935">
    <property type="entry name" value="Porins"/>
    <property type="match status" value="1"/>
</dbReference>
<evidence type="ECO:0000256" key="1">
    <source>
        <dbReference type="ARBA" id="ARBA00004571"/>
    </source>
</evidence>
<comment type="caution">
    <text evidence="13">The sequence shown here is derived from an EMBL/GenBank/DDBJ whole genome shotgun (WGS) entry which is preliminary data.</text>
</comment>
<dbReference type="Proteomes" id="UP001549749">
    <property type="component" value="Unassembled WGS sequence"/>
</dbReference>
<dbReference type="SUPFAM" id="SSF49464">
    <property type="entry name" value="Carboxypeptidase regulatory domain-like"/>
    <property type="match status" value="1"/>
</dbReference>
<dbReference type="NCBIfam" id="TIGR04057">
    <property type="entry name" value="SusC_RagA_signa"/>
    <property type="match status" value="1"/>
</dbReference>
<evidence type="ECO:0000259" key="11">
    <source>
        <dbReference type="Pfam" id="PF00593"/>
    </source>
</evidence>
<keyword evidence="3 8" id="KW-1134">Transmembrane beta strand</keyword>
<keyword evidence="2 8" id="KW-0813">Transport</keyword>
<keyword evidence="6 8" id="KW-0472">Membrane</keyword>
<feature type="domain" description="TonB-dependent receptor-like beta-barrel" evidence="11">
    <location>
        <begin position="478"/>
        <end position="930"/>
    </location>
</feature>
<dbReference type="InterPro" id="IPR012910">
    <property type="entry name" value="Plug_dom"/>
</dbReference>
<evidence type="ECO:0000256" key="2">
    <source>
        <dbReference type="ARBA" id="ARBA00022448"/>
    </source>
</evidence>
<dbReference type="InterPro" id="IPR037066">
    <property type="entry name" value="Plug_dom_sf"/>
</dbReference>
<dbReference type="InterPro" id="IPR023996">
    <property type="entry name" value="TonB-dep_OMP_SusC/RagA"/>
</dbReference>
<dbReference type="NCBIfam" id="TIGR04056">
    <property type="entry name" value="OMP_RagA_SusC"/>
    <property type="match status" value="1"/>
</dbReference>
<keyword evidence="7 8" id="KW-0998">Cell outer membrane</keyword>
<keyword evidence="5 9" id="KW-0798">TonB box</keyword>
<sequence length="1089" mass="118960">MKTKMYLAHLMCCCALLLLIPFSQALAQSKISGKVTDEASGNPIPGATIAIKGTAKGTAADPSGNYSLQAPKGSILVFSFVGYATLEIQVGDASEINAVMKEKVGSLEEVVVTGYASQRKKDLTGAVAVVNIQQLTTQPTAQISNQLQGRVSGVTVLGSGQPGQEPQVRVRGINSFGNNDPLYVIDGVPTQNILTVNPNDVESMQVLKDAGAASIYGARAANGVIIITTKKGKGKVKVNYDAYYGTQRVKGGNVFDLLNSQEMADLKWMALKNTNPNVVYKDGLYGSGATPVLPDYIAPGGLKEGDPLVNPSLYKVNPNYTNAAELDGFYRITKANKQGTDWFHEIFGAAPITSQNISVGGSTDQANYYMSFNYFNQQGTLMNTYMKRYTLRVNTQFNAGEHIRLGQNLEYSIIDNPRIDPLTEGSAIGMSFREQPIIPVRDIMGNFAGSFSTNEAQLGNARNPVAIMDRTRNNRGNGNRLLGNVFAEVDFLKHFTVRTSFGGEIFSASTHSFAYPEYENSENNKVNAYTETSAYGYNWTWTNTLTFQQIFNSIHNLKVLVGTEAYDNKGRNLQGTTQGYFTFDPNFTTLTTGTGTPTNGSARYSDGLFSLIGRVDYSLMDKYLIGAVIRRDGSSKFGANNRYGWFPAVSAGWRLSEEGFLKGSNWITDLKIRGGYGIMGSQLNVGAANQFTAFGPNRGSSFYDLRGTSNTLLTGYTQSYIGNPDAKWENNINTNIGLDATLFKGKLEISADYYRKDITDLIYKPEVVATLGRATAPDVNIAQMKNSGLDLLVVGNVNLGKDLTLIATGTLTTYKNEIVKVSDDAPYFDQEGRRFNGSTLIRNAVGHSISSFYGYQIVGFWNSQAEIDAANKGAQTATGDPTAEYQAQAGEGRFRYADTDGNGQITANDRTFLGSANPKFTYGLNLELKYKNFDFSAFFYGTQGNKIWNNVKWWTDFYSSFAGAKSKTALYNSWTKDNHNAVAPIQENEGNFSSNSVPNSYFVENGSYLRAKTMVLGYTLPKETLSRIGIEKFRVYIQASNLFTITKYSGLDPEVTNSSATGYSSTAFGVDEGAYPNVRQYLIGVNVSF</sequence>